<keyword evidence="3" id="KW-1185">Reference proteome</keyword>
<feature type="non-terminal residue" evidence="2">
    <location>
        <position position="139"/>
    </location>
</feature>
<keyword evidence="1" id="KW-0812">Transmembrane</keyword>
<name>A0AAV2SS33_MEGNR</name>
<accession>A0AAV2SS33</accession>
<evidence type="ECO:0000313" key="3">
    <source>
        <dbReference type="Proteomes" id="UP001497623"/>
    </source>
</evidence>
<gene>
    <name evidence="2" type="ORF">MNOR_LOCUS41030</name>
</gene>
<dbReference type="SUPFAM" id="SSF56436">
    <property type="entry name" value="C-type lectin-like"/>
    <property type="match status" value="1"/>
</dbReference>
<evidence type="ECO:0000256" key="1">
    <source>
        <dbReference type="SAM" id="Phobius"/>
    </source>
</evidence>
<protein>
    <recommendedName>
        <fullName evidence="4">C-type lectin domain-containing protein</fullName>
    </recommendedName>
</protein>
<proteinExistence type="predicted"/>
<evidence type="ECO:0000313" key="2">
    <source>
        <dbReference type="EMBL" id="CAL4245264.1"/>
    </source>
</evidence>
<feature type="non-terminal residue" evidence="2">
    <location>
        <position position="1"/>
    </location>
</feature>
<evidence type="ECO:0008006" key="4">
    <source>
        <dbReference type="Google" id="ProtNLM"/>
    </source>
</evidence>
<dbReference type="InterPro" id="IPR016187">
    <property type="entry name" value="CTDL_fold"/>
</dbReference>
<dbReference type="InterPro" id="IPR016186">
    <property type="entry name" value="C-type_lectin-like/link_sf"/>
</dbReference>
<dbReference type="Gene3D" id="3.10.100.10">
    <property type="entry name" value="Mannose-Binding Protein A, subunit A"/>
    <property type="match status" value="1"/>
</dbReference>
<keyword evidence="1" id="KW-1133">Transmembrane helix</keyword>
<reference evidence="2 3" key="1">
    <citation type="submission" date="2024-05" db="EMBL/GenBank/DDBJ databases">
        <authorList>
            <person name="Wallberg A."/>
        </authorList>
    </citation>
    <scope>NUCLEOTIDE SEQUENCE [LARGE SCALE GENOMIC DNA]</scope>
</reference>
<dbReference type="EMBL" id="CAXKWB010138792">
    <property type="protein sequence ID" value="CAL4245264.1"/>
    <property type="molecule type" value="Genomic_DNA"/>
</dbReference>
<keyword evidence="1" id="KW-0472">Membrane</keyword>
<dbReference type="Proteomes" id="UP001497623">
    <property type="component" value="Unassembled WGS sequence"/>
</dbReference>
<feature type="transmembrane region" description="Helical" evidence="1">
    <location>
        <begin position="109"/>
        <end position="132"/>
    </location>
</feature>
<comment type="caution">
    <text evidence="2">The sequence shown here is derived from an EMBL/GenBank/DDBJ whole genome shotgun (WGS) entry which is preliminary data.</text>
</comment>
<dbReference type="AlphaFoldDB" id="A0AAV2SS33"/>
<organism evidence="2 3">
    <name type="scientific">Meganyctiphanes norvegica</name>
    <name type="common">Northern krill</name>
    <name type="synonym">Thysanopoda norvegica</name>
    <dbReference type="NCBI Taxonomy" id="48144"/>
    <lineage>
        <taxon>Eukaryota</taxon>
        <taxon>Metazoa</taxon>
        <taxon>Ecdysozoa</taxon>
        <taxon>Arthropoda</taxon>
        <taxon>Crustacea</taxon>
        <taxon>Multicrustacea</taxon>
        <taxon>Malacostraca</taxon>
        <taxon>Eumalacostraca</taxon>
        <taxon>Eucarida</taxon>
        <taxon>Euphausiacea</taxon>
        <taxon>Euphausiidae</taxon>
        <taxon>Meganyctiphanes</taxon>
    </lineage>
</organism>
<sequence length="139" mass="16104">VKEDNQFWQEAQKYCEDINYGPLVQSTGQNITSLLKEALHSKSFSSKHPERTWWVASGRVTGIWKWNRADPLDIDDSNLIYEYRCSSKEGYICEAPQDFLMNDCSPNTFLIALLVLMFFLLVIILGLGVYIFSLKRRSK</sequence>